<reference evidence="1" key="1">
    <citation type="journal article" date="2023" name="Mol. Phylogenet. Evol.">
        <title>Genome-scale phylogeny and comparative genomics of the fungal order Sordariales.</title>
        <authorList>
            <person name="Hensen N."/>
            <person name="Bonometti L."/>
            <person name="Westerberg I."/>
            <person name="Brannstrom I.O."/>
            <person name="Guillou S."/>
            <person name="Cros-Aarteil S."/>
            <person name="Calhoun S."/>
            <person name="Haridas S."/>
            <person name="Kuo A."/>
            <person name="Mondo S."/>
            <person name="Pangilinan J."/>
            <person name="Riley R."/>
            <person name="LaButti K."/>
            <person name="Andreopoulos B."/>
            <person name="Lipzen A."/>
            <person name="Chen C."/>
            <person name="Yan M."/>
            <person name="Daum C."/>
            <person name="Ng V."/>
            <person name="Clum A."/>
            <person name="Steindorff A."/>
            <person name="Ohm R.A."/>
            <person name="Martin F."/>
            <person name="Silar P."/>
            <person name="Natvig D.O."/>
            <person name="Lalanne C."/>
            <person name="Gautier V."/>
            <person name="Ament-Velasquez S.L."/>
            <person name="Kruys A."/>
            <person name="Hutchinson M.I."/>
            <person name="Powell A.J."/>
            <person name="Barry K."/>
            <person name="Miller A.N."/>
            <person name="Grigoriev I.V."/>
            <person name="Debuchy R."/>
            <person name="Gladieux P."/>
            <person name="Hiltunen Thoren M."/>
            <person name="Johannesson H."/>
        </authorList>
    </citation>
    <scope>NUCLEOTIDE SEQUENCE</scope>
    <source>
        <strain evidence="1">CBS 990.96</strain>
    </source>
</reference>
<protein>
    <submittedName>
        <fullName evidence="1">Uncharacterized protein</fullName>
    </submittedName>
</protein>
<evidence type="ECO:0000313" key="2">
    <source>
        <dbReference type="Proteomes" id="UP001301958"/>
    </source>
</evidence>
<dbReference type="Proteomes" id="UP001301958">
    <property type="component" value="Unassembled WGS sequence"/>
</dbReference>
<comment type="caution">
    <text evidence="1">The sequence shown here is derived from an EMBL/GenBank/DDBJ whole genome shotgun (WGS) entry which is preliminary data.</text>
</comment>
<keyword evidence="2" id="KW-1185">Reference proteome</keyword>
<dbReference type="EMBL" id="MU865659">
    <property type="protein sequence ID" value="KAK4220714.1"/>
    <property type="molecule type" value="Genomic_DNA"/>
</dbReference>
<dbReference type="InterPro" id="IPR036397">
    <property type="entry name" value="RNaseH_sf"/>
</dbReference>
<evidence type="ECO:0000313" key="1">
    <source>
        <dbReference type="EMBL" id="KAK4220714.1"/>
    </source>
</evidence>
<proteinExistence type="predicted"/>
<name>A0AAN6YK10_9PEZI</name>
<accession>A0AAN6YK10</accession>
<dbReference type="AlphaFoldDB" id="A0AAN6YK10"/>
<organism evidence="1 2">
    <name type="scientific">Podospora fimiseda</name>
    <dbReference type="NCBI Taxonomy" id="252190"/>
    <lineage>
        <taxon>Eukaryota</taxon>
        <taxon>Fungi</taxon>
        <taxon>Dikarya</taxon>
        <taxon>Ascomycota</taxon>
        <taxon>Pezizomycotina</taxon>
        <taxon>Sordariomycetes</taxon>
        <taxon>Sordariomycetidae</taxon>
        <taxon>Sordariales</taxon>
        <taxon>Podosporaceae</taxon>
        <taxon>Podospora</taxon>
    </lineage>
</organism>
<dbReference type="GO" id="GO:0003676">
    <property type="term" value="F:nucleic acid binding"/>
    <property type="evidence" value="ECO:0007669"/>
    <property type="project" value="InterPro"/>
</dbReference>
<gene>
    <name evidence="1" type="ORF">QBC38DRAFT_462288</name>
</gene>
<dbReference type="Gene3D" id="3.30.420.10">
    <property type="entry name" value="Ribonuclease H-like superfamily/Ribonuclease H"/>
    <property type="match status" value="1"/>
</dbReference>
<reference evidence="1" key="2">
    <citation type="submission" date="2023-05" db="EMBL/GenBank/DDBJ databases">
        <authorList>
            <consortium name="Lawrence Berkeley National Laboratory"/>
            <person name="Steindorff A."/>
            <person name="Hensen N."/>
            <person name="Bonometti L."/>
            <person name="Westerberg I."/>
            <person name="Brannstrom I.O."/>
            <person name="Guillou S."/>
            <person name="Cros-Aarteil S."/>
            <person name="Calhoun S."/>
            <person name="Haridas S."/>
            <person name="Kuo A."/>
            <person name="Mondo S."/>
            <person name="Pangilinan J."/>
            <person name="Riley R."/>
            <person name="Labutti K."/>
            <person name="Andreopoulos B."/>
            <person name="Lipzen A."/>
            <person name="Chen C."/>
            <person name="Yanf M."/>
            <person name="Daum C."/>
            <person name="Ng V."/>
            <person name="Clum A."/>
            <person name="Ohm R."/>
            <person name="Martin F."/>
            <person name="Silar P."/>
            <person name="Natvig D."/>
            <person name="Lalanne C."/>
            <person name="Gautier V."/>
            <person name="Ament-Velasquez S.L."/>
            <person name="Kruys A."/>
            <person name="Hutchinson M.I."/>
            <person name="Powell A.J."/>
            <person name="Barry K."/>
            <person name="Miller A.N."/>
            <person name="Grigoriev I.V."/>
            <person name="Debuchy R."/>
            <person name="Gladieux P."/>
            <person name="Thoren M.H."/>
            <person name="Johannesson H."/>
        </authorList>
    </citation>
    <scope>NUCLEOTIDE SEQUENCE</scope>
    <source>
        <strain evidence="1">CBS 990.96</strain>
    </source>
</reference>
<sequence length="93" mass="10732">MDNTSSKPHTPGCEYYPHTRTRIAVSYNLGLSRKTLFAREGSLPKNKQSLDALCRAAINIWEDFEEDLLNRLVLGMRKRLKAVIKAKGWYTNY</sequence>